<feature type="region of interest" description="Disordered" evidence="1">
    <location>
        <begin position="1"/>
        <end position="40"/>
    </location>
</feature>
<evidence type="ECO:0000256" key="1">
    <source>
        <dbReference type="SAM" id="MobiDB-lite"/>
    </source>
</evidence>
<dbReference type="PANTHER" id="PTHR16469">
    <property type="entry name" value="UBIQUITIN-ASSOCIATED AND SH3 DOMAIN-CONTAINING BA-RELATED"/>
    <property type="match status" value="1"/>
</dbReference>
<dbReference type="AlphaFoldDB" id="Q099X6"/>
<dbReference type="InterPro" id="IPR029033">
    <property type="entry name" value="His_PPase_superfam"/>
</dbReference>
<dbReference type="InterPro" id="IPR013078">
    <property type="entry name" value="His_Pase_superF_clade-1"/>
</dbReference>
<evidence type="ECO:0000313" key="3">
    <source>
        <dbReference type="Proteomes" id="UP000032702"/>
    </source>
</evidence>
<dbReference type="Proteomes" id="UP000032702">
    <property type="component" value="Unassembled WGS sequence"/>
</dbReference>
<dbReference type="Pfam" id="PF00300">
    <property type="entry name" value="His_Phos_1"/>
    <property type="match status" value="1"/>
</dbReference>
<dbReference type="InterPro" id="IPR051710">
    <property type="entry name" value="Phosphatase_SH3-domain"/>
</dbReference>
<proteinExistence type="predicted"/>
<dbReference type="PANTHER" id="PTHR16469:SF27">
    <property type="entry name" value="UBIQUITIN-ASSOCIATED AND SH3 DOMAIN-CONTAINING BA-RELATED"/>
    <property type="match status" value="1"/>
</dbReference>
<gene>
    <name evidence="2" type="ORF">STIAU_7361</name>
</gene>
<organism evidence="2 3">
    <name type="scientific">Stigmatella aurantiaca (strain DW4/3-1)</name>
    <dbReference type="NCBI Taxonomy" id="378806"/>
    <lineage>
        <taxon>Bacteria</taxon>
        <taxon>Pseudomonadati</taxon>
        <taxon>Myxococcota</taxon>
        <taxon>Myxococcia</taxon>
        <taxon>Myxococcales</taxon>
        <taxon>Cystobacterineae</taxon>
        <taxon>Archangiaceae</taxon>
        <taxon>Stigmatella</taxon>
    </lineage>
</organism>
<dbReference type="CDD" id="cd07067">
    <property type="entry name" value="HP_PGM_like"/>
    <property type="match status" value="1"/>
</dbReference>
<evidence type="ECO:0000313" key="2">
    <source>
        <dbReference type="EMBL" id="EAU68528.1"/>
    </source>
</evidence>
<sequence>MPPGEARRSRSPGRAAPGPPGPVRENDAGMSDSRLMSSSPASSSRVYMKTILIFNVDISKSGLGLFRRALLWGLLPVFLMGCATPSAAVPVPRETTVWVVRHAEKETGESRDPPLSEVGKVRAADLARRLRGEGVDAFFVSPTLRTKATAEPLARASGKALLSYEPKDFKGLRERILRDFREKTVLVVGHSNTVLEILEALGAQRPVPALADEDYDYLFQVTLPAEGAVSVKALRYGAEHHM</sequence>
<feature type="compositionally biased region" description="Low complexity" evidence="1">
    <location>
        <begin position="31"/>
        <end position="40"/>
    </location>
</feature>
<dbReference type="EMBL" id="AAMD01000016">
    <property type="protein sequence ID" value="EAU68528.1"/>
    <property type="molecule type" value="Genomic_DNA"/>
</dbReference>
<comment type="caution">
    <text evidence="2">The sequence shown here is derived from an EMBL/GenBank/DDBJ whole genome shotgun (WGS) entry which is preliminary data.</text>
</comment>
<name>Q099X6_STIAD</name>
<reference evidence="2 3" key="1">
    <citation type="submission" date="2006-04" db="EMBL/GenBank/DDBJ databases">
        <authorList>
            <person name="Nierman W.C."/>
        </authorList>
    </citation>
    <scope>NUCLEOTIDE SEQUENCE [LARGE SCALE GENOMIC DNA]</scope>
    <source>
        <strain evidence="2 3">DW4/3-1</strain>
    </source>
</reference>
<dbReference type="Gene3D" id="3.40.50.1240">
    <property type="entry name" value="Phosphoglycerate mutase-like"/>
    <property type="match status" value="1"/>
</dbReference>
<protein>
    <submittedName>
        <fullName evidence="2">Phosphoglycerate mutase family protein</fullName>
    </submittedName>
</protein>
<accession>Q099X6</accession>
<dbReference type="SMART" id="SM00855">
    <property type="entry name" value="PGAM"/>
    <property type="match status" value="1"/>
</dbReference>
<dbReference type="SUPFAM" id="SSF53254">
    <property type="entry name" value="Phosphoglycerate mutase-like"/>
    <property type="match status" value="1"/>
</dbReference>